<dbReference type="Gene3D" id="1.10.150.240">
    <property type="entry name" value="Putative phosphatase, domain 2"/>
    <property type="match status" value="1"/>
</dbReference>
<name>A0A1Y4SI09_9FIRM</name>
<dbReference type="GO" id="GO:0016787">
    <property type="term" value="F:hydrolase activity"/>
    <property type="evidence" value="ECO:0007669"/>
    <property type="project" value="UniProtKB-KW"/>
</dbReference>
<evidence type="ECO:0000313" key="3">
    <source>
        <dbReference type="Proteomes" id="UP000195305"/>
    </source>
</evidence>
<dbReference type="Gene3D" id="3.40.50.1000">
    <property type="entry name" value="HAD superfamily/HAD-like"/>
    <property type="match status" value="1"/>
</dbReference>
<evidence type="ECO:0008006" key="4">
    <source>
        <dbReference type="Google" id="ProtNLM"/>
    </source>
</evidence>
<dbReference type="InterPro" id="IPR023214">
    <property type="entry name" value="HAD_sf"/>
</dbReference>
<dbReference type="Proteomes" id="UP000195305">
    <property type="component" value="Unassembled WGS sequence"/>
</dbReference>
<evidence type="ECO:0000256" key="1">
    <source>
        <dbReference type="ARBA" id="ARBA00022801"/>
    </source>
</evidence>
<dbReference type="AlphaFoldDB" id="A0A1Y4SI09"/>
<keyword evidence="3" id="KW-1185">Reference proteome</keyword>
<accession>A0A1Y4SI09</accession>
<dbReference type="SFLD" id="SFLDG01129">
    <property type="entry name" value="C1.5:_HAD__Beta-PGM__Phosphata"/>
    <property type="match status" value="1"/>
</dbReference>
<dbReference type="InterPro" id="IPR036412">
    <property type="entry name" value="HAD-like_sf"/>
</dbReference>
<dbReference type="RefSeq" id="WP_087360583.1">
    <property type="nucleotide sequence ID" value="NZ_JACJKO010000073.1"/>
</dbReference>
<dbReference type="InterPro" id="IPR006439">
    <property type="entry name" value="HAD-SF_hydro_IA"/>
</dbReference>
<protein>
    <recommendedName>
        <fullName evidence="4">HAD family hydrolase</fullName>
    </recommendedName>
</protein>
<dbReference type="SFLD" id="SFLDS00003">
    <property type="entry name" value="Haloacid_Dehalogenase"/>
    <property type="match status" value="1"/>
</dbReference>
<comment type="caution">
    <text evidence="2">The sequence shown here is derived from an EMBL/GenBank/DDBJ whole genome shotgun (WGS) entry which is preliminary data.</text>
</comment>
<gene>
    <name evidence="2" type="ORF">B5E75_14170</name>
</gene>
<dbReference type="Pfam" id="PF00702">
    <property type="entry name" value="Hydrolase"/>
    <property type="match status" value="1"/>
</dbReference>
<sequence length="217" mass="25291">MLKAIFIDHMGTLVYEQSEWLTKLLDLCAEKSNEKDTQRIGKLWNQKHDELIQQYNGENYKDEYSIILEAFESMKEQIGLQGDSHQYCDLLIQHLIHTPAYDDTYDFFAQCPLPIYIITNNDSQYVEENMKNLELSPKGIISGQTTHYYKPHQKMFEKALEITKLKPNEAVYIGDSYNKDMQSAKSVGMRAFLIGHKDIQDPEVTCIDTLLDVFEYL</sequence>
<dbReference type="InterPro" id="IPR051540">
    <property type="entry name" value="S-2-haloacid_dehalogenase"/>
</dbReference>
<dbReference type="NCBIfam" id="TIGR01549">
    <property type="entry name" value="HAD-SF-IA-v1"/>
    <property type="match status" value="1"/>
</dbReference>
<dbReference type="InterPro" id="IPR023198">
    <property type="entry name" value="PGP-like_dom2"/>
</dbReference>
<organism evidence="2 3">
    <name type="scientific">Massilimicrobiota timonensis</name>
    <dbReference type="NCBI Taxonomy" id="1776392"/>
    <lineage>
        <taxon>Bacteria</taxon>
        <taxon>Bacillati</taxon>
        <taxon>Bacillota</taxon>
        <taxon>Erysipelotrichia</taxon>
        <taxon>Erysipelotrichales</taxon>
        <taxon>Erysipelotrichaceae</taxon>
        <taxon>Massilimicrobiota</taxon>
    </lineage>
</organism>
<proteinExistence type="predicted"/>
<reference evidence="2 3" key="1">
    <citation type="journal article" date="2018" name="BMC Genomics">
        <title>Whole genome sequencing and function prediction of 133 gut anaerobes isolated from chicken caecum in pure cultures.</title>
        <authorList>
            <person name="Medvecky M."/>
            <person name="Cejkova D."/>
            <person name="Polansky O."/>
            <person name="Karasova D."/>
            <person name="Kubasova T."/>
            <person name="Cizek A."/>
            <person name="Rychlik I."/>
        </authorList>
    </citation>
    <scope>NUCLEOTIDE SEQUENCE [LARGE SCALE GENOMIC DNA]</scope>
    <source>
        <strain evidence="2 3">An13</strain>
    </source>
</reference>
<evidence type="ECO:0000313" key="2">
    <source>
        <dbReference type="EMBL" id="OUQ29526.1"/>
    </source>
</evidence>
<dbReference type="PANTHER" id="PTHR43316:SF3">
    <property type="entry name" value="HALOACID DEHALOGENASE, TYPE II (AFU_ORTHOLOGUE AFUA_2G07750)-RELATED"/>
    <property type="match status" value="1"/>
</dbReference>
<dbReference type="OrthoDB" id="264363at2"/>
<dbReference type="EMBL" id="NFLJ01000083">
    <property type="protein sequence ID" value="OUQ29526.1"/>
    <property type="molecule type" value="Genomic_DNA"/>
</dbReference>
<dbReference type="PANTHER" id="PTHR43316">
    <property type="entry name" value="HYDROLASE, HALOACID DELAHOGENASE-RELATED"/>
    <property type="match status" value="1"/>
</dbReference>
<dbReference type="SUPFAM" id="SSF56784">
    <property type="entry name" value="HAD-like"/>
    <property type="match status" value="1"/>
</dbReference>
<keyword evidence="1" id="KW-0378">Hydrolase</keyword>